<organism evidence="14 15">
    <name type="scientific">Kineococcus xinjiangensis</name>
    <dbReference type="NCBI Taxonomy" id="512762"/>
    <lineage>
        <taxon>Bacteria</taxon>
        <taxon>Bacillati</taxon>
        <taxon>Actinomycetota</taxon>
        <taxon>Actinomycetes</taxon>
        <taxon>Kineosporiales</taxon>
        <taxon>Kineosporiaceae</taxon>
        <taxon>Kineococcus</taxon>
    </lineage>
</organism>
<keyword evidence="15" id="KW-1185">Reference proteome</keyword>
<feature type="binding site" evidence="12">
    <location>
        <position position="244"/>
    </location>
    <ligand>
        <name>K(+)</name>
        <dbReference type="ChEBI" id="CHEBI:29103"/>
    </ligand>
</feature>
<evidence type="ECO:0000256" key="3">
    <source>
        <dbReference type="ARBA" id="ARBA00016943"/>
    </source>
</evidence>
<evidence type="ECO:0000256" key="11">
    <source>
        <dbReference type="ARBA" id="ARBA00023277"/>
    </source>
</evidence>
<feature type="binding site" evidence="12">
    <location>
        <begin position="16"/>
        <end position="18"/>
    </location>
    <ligand>
        <name>substrate</name>
    </ligand>
</feature>
<dbReference type="CDD" id="cd01174">
    <property type="entry name" value="ribokinase"/>
    <property type="match status" value="1"/>
</dbReference>
<evidence type="ECO:0000256" key="10">
    <source>
        <dbReference type="ARBA" id="ARBA00022958"/>
    </source>
</evidence>
<dbReference type="OrthoDB" id="9775849at2"/>
<keyword evidence="4 12" id="KW-0808">Transferase</keyword>
<evidence type="ECO:0000256" key="4">
    <source>
        <dbReference type="ARBA" id="ARBA00022679"/>
    </source>
</evidence>
<feature type="binding site" evidence="12">
    <location>
        <position position="242"/>
    </location>
    <ligand>
        <name>K(+)</name>
        <dbReference type="ChEBI" id="CHEBI:29103"/>
    </ligand>
</feature>
<feature type="binding site" evidence="12">
    <location>
        <position position="287"/>
    </location>
    <ligand>
        <name>K(+)</name>
        <dbReference type="ChEBI" id="CHEBI:29103"/>
    </ligand>
</feature>
<dbReference type="AlphaFoldDB" id="A0A2S6IDM2"/>
<comment type="caution">
    <text evidence="14">The sequence shown here is derived from an EMBL/GenBank/DDBJ whole genome shotgun (WGS) entry which is preliminary data.</text>
</comment>
<accession>A0A2S6IDM2</accession>
<dbReference type="RefSeq" id="WP_104434915.1">
    <property type="nucleotide sequence ID" value="NZ_PTJD01000015.1"/>
</dbReference>
<evidence type="ECO:0000256" key="8">
    <source>
        <dbReference type="ARBA" id="ARBA00022840"/>
    </source>
</evidence>
<feature type="binding site" evidence="12">
    <location>
        <position position="145"/>
    </location>
    <ligand>
        <name>substrate</name>
    </ligand>
</feature>
<keyword evidence="10 12" id="KW-0630">Potassium</keyword>
<dbReference type="InterPro" id="IPR002139">
    <property type="entry name" value="Ribo/fructo_kinase"/>
</dbReference>
<keyword evidence="12" id="KW-0963">Cytoplasm</keyword>
<dbReference type="PANTHER" id="PTHR10584:SF166">
    <property type="entry name" value="RIBOKINASE"/>
    <property type="match status" value="1"/>
</dbReference>
<dbReference type="UniPathway" id="UPA00916">
    <property type="reaction ID" value="UER00889"/>
</dbReference>
<evidence type="ECO:0000313" key="15">
    <source>
        <dbReference type="Proteomes" id="UP000239485"/>
    </source>
</evidence>
<feature type="binding site" evidence="12">
    <location>
        <begin position="44"/>
        <end position="48"/>
    </location>
    <ligand>
        <name>substrate</name>
    </ligand>
</feature>
<evidence type="ECO:0000256" key="5">
    <source>
        <dbReference type="ARBA" id="ARBA00022723"/>
    </source>
</evidence>
<keyword evidence="6 12" id="KW-0547">Nucleotide-binding</keyword>
<feature type="binding site" evidence="12">
    <location>
        <position position="278"/>
    </location>
    <ligand>
        <name>K(+)</name>
        <dbReference type="ChEBI" id="CHEBI:29103"/>
    </ligand>
</feature>
<comment type="similarity">
    <text evidence="1">Belongs to the carbohydrate kinase pfkB family.</text>
</comment>
<dbReference type="Pfam" id="PF00294">
    <property type="entry name" value="PfkB"/>
    <property type="match status" value="1"/>
</dbReference>
<dbReference type="PANTHER" id="PTHR10584">
    <property type="entry name" value="SUGAR KINASE"/>
    <property type="match status" value="1"/>
</dbReference>
<dbReference type="Proteomes" id="UP000239485">
    <property type="component" value="Unassembled WGS sequence"/>
</dbReference>
<dbReference type="InterPro" id="IPR011611">
    <property type="entry name" value="PfkB_dom"/>
</dbReference>
<comment type="caution">
    <text evidence="12">Lacks conserved residue(s) required for the propagation of feature annotation.</text>
</comment>
<comment type="pathway">
    <text evidence="12">Carbohydrate metabolism; D-ribose degradation; D-ribose 5-phosphate from beta-D-ribopyranose: step 2/2.</text>
</comment>
<comment type="catalytic activity">
    <reaction evidence="12">
        <text>D-ribose + ATP = D-ribose 5-phosphate + ADP + H(+)</text>
        <dbReference type="Rhea" id="RHEA:13697"/>
        <dbReference type="ChEBI" id="CHEBI:15378"/>
        <dbReference type="ChEBI" id="CHEBI:30616"/>
        <dbReference type="ChEBI" id="CHEBI:47013"/>
        <dbReference type="ChEBI" id="CHEBI:78346"/>
        <dbReference type="ChEBI" id="CHEBI:456216"/>
        <dbReference type="EC" id="2.7.1.15"/>
    </reaction>
</comment>
<evidence type="ECO:0000256" key="2">
    <source>
        <dbReference type="ARBA" id="ARBA00012035"/>
    </source>
</evidence>
<dbReference type="EMBL" id="PTJD01000015">
    <property type="protein sequence ID" value="PPK92315.1"/>
    <property type="molecule type" value="Genomic_DNA"/>
</dbReference>
<dbReference type="GO" id="GO:0019303">
    <property type="term" value="P:D-ribose catabolic process"/>
    <property type="evidence" value="ECO:0007669"/>
    <property type="project" value="UniProtKB-UniRule"/>
</dbReference>
<keyword evidence="7 12" id="KW-0418">Kinase</keyword>
<dbReference type="InterPro" id="IPR002173">
    <property type="entry name" value="Carboh/pur_kinase_PfkB_CS"/>
</dbReference>
<feature type="binding site" evidence="12">
    <location>
        <begin position="247"/>
        <end position="248"/>
    </location>
    <ligand>
        <name>ATP</name>
        <dbReference type="ChEBI" id="CHEBI:30616"/>
    </ligand>
</feature>
<dbReference type="PROSITE" id="PS00584">
    <property type="entry name" value="PFKB_KINASES_2"/>
    <property type="match status" value="1"/>
</dbReference>
<keyword evidence="5 12" id="KW-0479">Metal-binding</keyword>
<evidence type="ECO:0000313" key="14">
    <source>
        <dbReference type="EMBL" id="PPK92315.1"/>
    </source>
</evidence>
<proteinExistence type="inferred from homology"/>
<dbReference type="InterPro" id="IPR029056">
    <property type="entry name" value="Ribokinase-like"/>
</dbReference>
<name>A0A2S6IDM2_9ACTN</name>
<feature type="active site" description="Proton acceptor" evidence="12">
    <location>
        <position position="248"/>
    </location>
</feature>
<comment type="cofactor">
    <cofactor evidence="12">
        <name>Mg(2+)</name>
        <dbReference type="ChEBI" id="CHEBI:18420"/>
    </cofactor>
    <text evidence="12">Requires a divalent cation, most likely magnesium in vivo, as an electrophilic catalyst to aid phosphoryl group transfer. It is the chelate of the metal and the nucleotide that is the actual substrate.</text>
</comment>
<dbReference type="SUPFAM" id="SSF53613">
    <property type="entry name" value="Ribokinase-like"/>
    <property type="match status" value="1"/>
</dbReference>
<comment type="subunit">
    <text evidence="12">Homodimer.</text>
</comment>
<feature type="binding site" evidence="12">
    <location>
        <position position="248"/>
    </location>
    <ligand>
        <name>substrate</name>
    </ligand>
</feature>
<dbReference type="GO" id="GO:0005524">
    <property type="term" value="F:ATP binding"/>
    <property type="evidence" value="ECO:0007669"/>
    <property type="project" value="UniProtKB-UniRule"/>
</dbReference>
<keyword evidence="11 12" id="KW-0119">Carbohydrate metabolism</keyword>
<keyword evidence="8 12" id="KW-0067">ATP-binding</keyword>
<feature type="binding site" evidence="12">
    <location>
        <position position="281"/>
    </location>
    <ligand>
        <name>K(+)</name>
        <dbReference type="ChEBI" id="CHEBI:29103"/>
    </ligand>
</feature>
<sequence>MIGSVQRSVVVLGSVNLDVVAEVDHLPRPGETLTATAVRTQAGGKGANQAVAALRCGAQVRFVARTGDDPAGAVLREALGRAGLDLAHVRTVAGVPSGTAYITTAGGENVIVLDRGANHAWPGADGAGPDLDVVRRAAVLVLQHEVPAAVVAAAARAATGRVVLNAAPSAPVADEVLALCDPLVVNEHELRDLTGEEDPRRGLADLAARGTRSVVVTLGAAGALWWDGATGSCPAPRVEAVDSTGAGDALVGALAARLAAGAPLAEAVPWAVAAASLSVGRVGTHDSYPTAADVEEAVSSA</sequence>
<dbReference type="HAMAP" id="MF_01987">
    <property type="entry name" value="Ribokinase"/>
    <property type="match status" value="1"/>
</dbReference>
<evidence type="ECO:0000256" key="9">
    <source>
        <dbReference type="ARBA" id="ARBA00022842"/>
    </source>
</evidence>
<comment type="subcellular location">
    <subcellularLocation>
        <location evidence="12">Cytoplasm</location>
    </subcellularLocation>
</comment>
<dbReference type="GO" id="GO:0004747">
    <property type="term" value="F:ribokinase activity"/>
    <property type="evidence" value="ECO:0007669"/>
    <property type="project" value="UniProtKB-UniRule"/>
</dbReference>
<feature type="binding site" evidence="12">
    <location>
        <position position="186"/>
    </location>
    <ligand>
        <name>ATP</name>
        <dbReference type="ChEBI" id="CHEBI:30616"/>
    </ligand>
</feature>
<dbReference type="InterPro" id="IPR011877">
    <property type="entry name" value="Ribokinase"/>
</dbReference>
<feature type="binding site" evidence="12">
    <location>
        <begin position="217"/>
        <end position="222"/>
    </location>
    <ligand>
        <name>ATP</name>
        <dbReference type="ChEBI" id="CHEBI:30616"/>
    </ligand>
</feature>
<dbReference type="Gene3D" id="3.40.1190.20">
    <property type="match status" value="1"/>
</dbReference>
<gene>
    <name evidence="12" type="primary">rbsK</name>
    <name evidence="14" type="ORF">CLV92_11561</name>
</gene>
<evidence type="ECO:0000256" key="7">
    <source>
        <dbReference type="ARBA" id="ARBA00022777"/>
    </source>
</evidence>
<feature type="domain" description="Carbohydrate kinase PfkB" evidence="13">
    <location>
        <begin position="7"/>
        <end position="290"/>
    </location>
</feature>
<reference evidence="14 15" key="1">
    <citation type="submission" date="2018-02" db="EMBL/GenBank/DDBJ databases">
        <title>Genomic Encyclopedia of Archaeal and Bacterial Type Strains, Phase II (KMG-II): from individual species to whole genera.</title>
        <authorList>
            <person name="Goeker M."/>
        </authorList>
    </citation>
    <scope>NUCLEOTIDE SEQUENCE [LARGE SCALE GENOMIC DNA]</scope>
    <source>
        <strain evidence="14 15">DSM 22857</strain>
    </source>
</reference>
<evidence type="ECO:0000256" key="6">
    <source>
        <dbReference type="ARBA" id="ARBA00022741"/>
    </source>
</evidence>
<comment type="similarity">
    <text evidence="12">Belongs to the carbohydrate kinase PfkB family. Ribokinase subfamily.</text>
</comment>
<dbReference type="GO" id="GO:0046872">
    <property type="term" value="F:metal ion binding"/>
    <property type="evidence" value="ECO:0007669"/>
    <property type="project" value="UniProtKB-KW"/>
</dbReference>
<comment type="function">
    <text evidence="12">Catalyzes the phosphorylation of ribose at O-5 in a reaction requiring ATP and magnesium. The resulting D-ribose-5-phosphate can then be used either for sythesis of nucleotides, histidine, and tryptophan, or as a component of the pentose phosphate pathway.</text>
</comment>
<evidence type="ECO:0000256" key="1">
    <source>
        <dbReference type="ARBA" id="ARBA00005380"/>
    </source>
</evidence>
<feature type="binding site" evidence="12">
    <location>
        <position position="283"/>
    </location>
    <ligand>
        <name>K(+)</name>
        <dbReference type="ChEBI" id="CHEBI:29103"/>
    </ligand>
</feature>
<dbReference type="PRINTS" id="PR00990">
    <property type="entry name" value="RIBOKINASE"/>
</dbReference>
<dbReference type="EC" id="2.7.1.15" evidence="2 12"/>
<dbReference type="GO" id="GO:0005829">
    <property type="term" value="C:cytosol"/>
    <property type="evidence" value="ECO:0007669"/>
    <property type="project" value="TreeGrafter"/>
</dbReference>
<comment type="activity regulation">
    <text evidence="12">Activated by a monovalent cation that binds near, but not in, the active site. The most likely occupant of the site in vivo is potassium. Ion binding induces a conformational change that may alter substrate affinity.</text>
</comment>
<evidence type="ECO:0000256" key="12">
    <source>
        <dbReference type="HAMAP-Rule" id="MF_01987"/>
    </source>
</evidence>
<keyword evidence="9 12" id="KW-0460">Magnesium</keyword>
<protein>
    <recommendedName>
        <fullName evidence="3 12">Ribokinase</fullName>
        <shortName evidence="12">RK</shortName>
        <ecNumber evidence="2 12">2.7.1.15</ecNumber>
    </recommendedName>
</protein>
<evidence type="ECO:0000259" key="13">
    <source>
        <dbReference type="Pfam" id="PF00294"/>
    </source>
</evidence>